<feature type="region of interest" description="Disordered" evidence="1">
    <location>
        <begin position="106"/>
        <end position="127"/>
    </location>
</feature>
<dbReference type="EMBL" id="BSXT01018895">
    <property type="protein sequence ID" value="GMG15655.1"/>
    <property type="molecule type" value="Genomic_DNA"/>
</dbReference>
<dbReference type="InterPro" id="IPR013103">
    <property type="entry name" value="RVT_2"/>
</dbReference>
<feature type="domain" description="Reverse transcriptase Ty1/copia-type" evidence="2">
    <location>
        <begin position="2"/>
        <end position="110"/>
    </location>
</feature>
<dbReference type="AlphaFoldDB" id="A0A9W7DAS4"/>
<keyword evidence="4" id="KW-1185">Reference proteome</keyword>
<accession>A0A9W7DAS4</accession>
<evidence type="ECO:0000313" key="3">
    <source>
        <dbReference type="EMBL" id="GMG15655.1"/>
    </source>
</evidence>
<comment type="caution">
    <text evidence="3">The sequence shown here is derived from an EMBL/GenBank/DDBJ whole genome shotgun (WGS) entry which is preliminary data.</text>
</comment>
<sequence>MHKFLLEIGFARSKLDPCLYFRRSDGKLTVLGLYVDDIVVVSQRESDSDWVMQKLAEQFEIKDMGPAKKCLGINIDQTETDIYLHQTAKIDSLLVKLGMENCRPVPTPMESTRGLHSEDAGPFPDTDTMRETIMA</sequence>
<dbReference type="Pfam" id="PF07727">
    <property type="entry name" value="RVT_2"/>
    <property type="match status" value="1"/>
</dbReference>
<dbReference type="OrthoDB" id="127977at2759"/>
<dbReference type="Proteomes" id="UP001165121">
    <property type="component" value="Unassembled WGS sequence"/>
</dbReference>
<organism evidence="3 4">
    <name type="scientific">Phytophthora fragariaefolia</name>
    <dbReference type="NCBI Taxonomy" id="1490495"/>
    <lineage>
        <taxon>Eukaryota</taxon>
        <taxon>Sar</taxon>
        <taxon>Stramenopiles</taxon>
        <taxon>Oomycota</taxon>
        <taxon>Peronosporomycetes</taxon>
        <taxon>Peronosporales</taxon>
        <taxon>Peronosporaceae</taxon>
        <taxon>Phytophthora</taxon>
    </lineage>
</organism>
<protein>
    <submittedName>
        <fullName evidence="3">Unnamed protein product</fullName>
    </submittedName>
</protein>
<evidence type="ECO:0000256" key="1">
    <source>
        <dbReference type="SAM" id="MobiDB-lite"/>
    </source>
</evidence>
<name>A0A9W7DAS4_9STRA</name>
<gene>
    <name evidence="3" type="ORF">Pfra01_002951100</name>
</gene>
<proteinExistence type="predicted"/>
<reference evidence="3" key="1">
    <citation type="submission" date="2023-04" db="EMBL/GenBank/DDBJ databases">
        <title>Phytophthora fragariaefolia NBRC 109709.</title>
        <authorList>
            <person name="Ichikawa N."/>
            <person name="Sato H."/>
            <person name="Tonouchi N."/>
        </authorList>
    </citation>
    <scope>NUCLEOTIDE SEQUENCE</scope>
    <source>
        <strain evidence="3">NBRC 109709</strain>
    </source>
</reference>
<evidence type="ECO:0000313" key="4">
    <source>
        <dbReference type="Proteomes" id="UP001165121"/>
    </source>
</evidence>
<evidence type="ECO:0000259" key="2">
    <source>
        <dbReference type="Pfam" id="PF07727"/>
    </source>
</evidence>